<evidence type="ECO:0000259" key="2">
    <source>
        <dbReference type="Pfam" id="PF20434"/>
    </source>
</evidence>
<dbReference type="InterPro" id="IPR029058">
    <property type="entry name" value="AB_hydrolase_fold"/>
</dbReference>
<dbReference type="PANTHER" id="PTHR48081">
    <property type="entry name" value="AB HYDROLASE SUPERFAMILY PROTEIN C4A8.06C"/>
    <property type="match status" value="1"/>
</dbReference>
<dbReference type="Pfam" id="PF20434">
    <property type="entry name" value="BD-FAE"/>
    <property type="match status" value="1"/>
</dbReference>
<dbReference type="RefSeq" id="WP_025488660.1">
    <property type="nucleotide sequence ID" value="NZ_CALBAU010000393.1"/>
</dbReference>
<dbReference type="InterPro" id="IPR049492">
    <property type="entry name" value="BD-FAE-like_dom"/>
</dbReference>
<dbReference type="GO" id="GO:0016787">
    <property type="term" value="F:hydrolase activity"/>
    <property type="evidence" value="ECO:0007669"/>
    <property type="project" value="UniProtKB-KW"/>
</dbReference>
<dbReference type="AlphaFoldDB" id="A0A3E3IGM2"/>
<proteinExistence type="predicted"/>
<gene>
    <name evidence="3" type="ORF">DWY69_24510</name>
</gene>
<protein>
    <submittedName>
        <fullName evidence="3">Alpha/beta hydrolase</fullName>
    </submittedName>
</protein>
<evidence type="ECO:0000313" key="4">
    <source>
        <dbReference type="Proteomes" id="UP000261166"/>
    </source>
</evidence>
<sequence>MLHIASNPSLKGLSVLSPKIVYSTHTGKDITLDLLMPQIPEDACEKRYPLIVFIQGSAWHFPDTNYEIPQLARFADDGFVVASVTHRNIEEGHPAPAFLQDVKTAIRFLRANAEQYHIDPDKVFAFGTSSGGNTALLLGLTGDMPEYKTDEYPEFSDSVCAVIDCFGPTDLTAFLESPQPEVRSEAAALFTLFCGGTLDKELLKKMSPINYVQEGKSYVPFMIAHGSADPTVSFSQSEQLVKRLEECGAQVSFICVDGAVHEGNFWSRELWDIFRGFMNTQAGFNHPAP</sequence>
<evidence type="ECO:0000256" key="1">
    <source>
        <dbReference type="ARBA" id="ARBA00022801"/>
    </source>
</evidence>
<feature type="domain" description="BD-FAE-like" evidence="2">
    <location>
        <begin position="44"/>
        <end position="244"/>
    </location>
</feature>
<accession>A0A3E3IGM2</accession>
<dbReference type="OrthoDB" id="24847at2"/>
<name>A0A3E3IGM2_9FIRM</name>
<dbReference type="SUPFAM" id="SSF53474">
    <property type="entry name" value="alpha/beta-Hydrolases"/>
    <property type="match status" value="1"/>
</dbReference>
<comment type="caution">
    <text evidence="3">The sequence shown here is derived from an EMBL/GenBank/DDBJ whole genome shotgun (WGS) entry which is preliminary data.</text>
</comment>
<organism evidence="3 4">
    <name type="scientific">Eisenbergiella massiliensis</name>
    <dbReference type="NCBI Taxonomy" id="1720294"/>
    <lineage>
        <taxon>Bacteria</taxon>
        <taxon>Bacillati</taxon>
        <taxon>Bacillota</taxon>
        <taxon>Clostridia</taxon>
        <taxon>Lachnospirales</taxon>
        <taxon>Lachnospiraceae</taxon>
        <taxon>Eisenbergiella</taxon>
    </lineage>
</organism>
<keyword evidence="1 3" id="KW-0378">Hydrolase</keyword>
<reference evidence="3 4" key="1">
    <citation type="submission" date="2018-08" db="EMBL/GenBank/DDBJ databases">
        <title>A genome reference for cultivated species of the human gut microbiota.</title>
        <authorList>
            <person name="Zou Y."/>
            <person name="Xue W."/>
            <person name="Luo G."/>
        </authorList>
    </citation>
    <scope>NUCLEOTIDE SEQUENCE [LARGE SCALE GENOMIC DNA]</scope>
    <source>
        <strain evidence="3 4">AF26-4BH</strain>
    </source>
</reference>
<dbReference type="EMBL" id="QVLU01000030">
    <property type="protein sequence ID" value="RGE66238.1"/>
    <property type="molecule type" value="Genomic_DNA"/>
</dbReference>
<dbReference type="InterPro" id="IPR050300">
    <property type="entry name" value="GDXG_lipolytic_enzyme"/>
</dbReference>
<dbReference type="Gene3D" id="3.40.50.1820">
    <property type="entry name" value="alpha/beta hydrolase"/>
    <property type="match status" value="1"/>
</dbReference>
<evidence type="ECO:0000313" key="3">
    <source>
        <dbReference type="EMBL" id="RGE66238.1"/>
    </source>
</evidence>
<dbReference type="PANTHER" id="PTHR48081:SF13">
    <property type="entry name" value="ALPHA_BETA HYDROLASE"/>
    <property type="match status" value="1"/>
</dbReference>
<dbReference type="Proteomes" id="UP000261166">
    <property type="component" value="Unassembled WGS sequence"/>
</dbReference>